<accession>A0A249Y2P3</accession>
<evidence type="ECO:0000256" key="1">
    <source>
        <dbReference type="SAM" id="Phobius"/>
    </source>
</evidence>
<keyword evidence="1" id="KW-0472">Membrane</keyword>
<feature type="transmembrane region" description="Helical" evidence="1">
    <location>
        <begin position="33"/>
        <end position="51"/>
    </location>
</feature>
<dbReference type="Proteomes" id="UP000224362">
    <property type="component" value="Segment"/>
</dbReference>
<evidence type="ECO:0000313" key="2">
    <source>
        <dbReference type="EMBL" id="ASZ78955.1"/>
    </source>
</evidence>
<dbReference type="GO" id="GO:0016787">
    <property type="term" value="F:hydrolase activity"/>
    <property type="evidence" value="ECO:0007669"/>
    <property type="project" value="UniProtKB-KW"/>
</dbReference>
<proteinExistence type="predicted"/>
<dbReference type="InterPro" id="IPR018317">
    <property type="entry name" value="QueC"/>
</dbReference>
<dbReference type="Pfam" id="PF06508">
    <property type="entry name" value="QueC"/>
    <property type="match status" value="1"/>
</dbReference>
<dbReference type="Gene3D" id="3.40.50.620">
    <property type="entry name" value="HUPs"/>
    <property type="match status" value="1"/>
</dbReference>
<gene>
    <name evidence="2" type="ORF">2050H1_189</name>
</gene>
<reference evidence="2 3" key="1">
    <citation type="submission" date="2017-06" db="EMBL/GenBank/DDBJ databases">
        <authorList>
            <person name="Kim H.J."/>
            <person name="Triplett B.A."/>
        </authorList>
    </citation>
    <scope>NUCLEOTIDE SEQUENCE [LARGE SCALE GENOMIC DNA]</scope>
</reference>
<sequence length="225" mass="25615">MKQITCRDVDALKRLVVGDHPLELPPHNGKTVIVFWTGGVDSTFLVFYYLMQGYTVMTQWVDIINNSGKTEAEKAARKAVINELKSIFEPTKLFARLHVMGLPLMRIDFRGKSRADLPQALIWVLSTSFFTVDHDIVMGYCNGDDALAFLPQIKKFIKSMNVNMLHTPVNAYFPLVGMKKEWFAAAMPENILLATHSCEYVGEPDYDKTTCQCAPCRRRRYEIGK</sequence>
<dbReference type="SUPFAM" id="SSF52402">
    <property type="entry name" value="Adenine nucleotide alpha hydrolases-like"/>
    <property type="match status" value="1"/>
</dbReference>
<evidence type="ECO:0000313" key="3">
    <source>
        <dbReference type="Proteomes" id="UP000224362"/>
    </source>
</evidence>
<keyword evidence="2" id="KW-0378">Hydrolase</keyword>
<dbReference type="InterPro" id="IPR014729">
    <property type="entry name" value="Rossmann-like_a/b/a_fold"/>
</dbReference>
<keyword evidence="1" id="KW-0812">Transmembrane</keyword>
<dbReference type="EMBL" id="MF285619">
    <property type="protein sequence ID" value="ASZ78955.1"/>
    <property type="molecule type" value="Genomic_DNA"/>
</dbReference>
<name>A0A249Y2P3_9CAUD</name>
<protein>
    <submittedName>
        <fullName evidence="2">Alpha hydrolase</fullName>
    </submittedName>
</protein>
<keyword evidence="1" id="KW-1133">Transmembrane helix</keyword>
<organism evidence="2 3">
    <name type="scientific">Serratia phage 2050H1</name>
    <dbReference type="NCBI Taxonomy" id="2024250"/>
    <lineage>
        <taxon>Viruses</taxon>
        <taxon>Duplodnaviria</taxon>
        <taxon>Heunggongvirae</taxon>
        <taxon>Uroviricota</taxon>
        <taxon>Caudoviricetes</taxon>
        <taxon>Pantevenvirales</taxon>
        <taxon>Ackermannviridae</taxon>
        <taxon>Miltonvirus</taxon>
        <taxon>Miltonvirus MAM1</taxon>
    </lineage>
</organism>